<dbReference type="SUPFAM" id="SSF47598">
    <property type="entry name" value="Ribbon-helix-helix"/>
    <property type="match status" value="1"/>
</dbReference>
<protein>
    <recommendedName>
        <fullName evidence="5">CopG family transcriptional regulator</fullName>
    </recommendedName>
</protein>
<accession>A0A3E5GW66</accession>
<proteinExistence type="predicted"/>
<dbReference type="AlphaFoldDB" id="A0A3E5GW66"/>
<evidence type="ECO:0000313" key="2">
    <source>
        <dbReference type="EMBL" id="RHA71350.1"/>
    </source>
</evidence>
<sequence length="63" mass="7743">MEYIKNKNIQITFTIKEDLYFQFKTFCKAEKKNPAAVLKEFIKKYVEERENKNNEQEEKNYVD</sequence>
<dbReference type="Gene3D" id="1.10.1220.10">
    <property type="entry name" value="Met repressor-like"/>
    <property type="match status" value="1"/>
</dbReference>
<dbReference type="InterPro" id="IPR010985">
    <property type="entry name" value="Ribbon_hlx_hlx"/>
</dbReference>
<dbReference type="RefSeq" id="WP_117612667.1">
    <property type="nucleotide sequence ID" value="NZ_QSFS01000004.1"/>
</dbReference>
<dbReference type="Proteomes" id="UP000261055">
    <property type="component" value="Unassembled WGS sequence"/>
</dbReference>
<name>A0A3E5GW66_9FIRM</name>
<keyword evidence="3" id="KW-1185">Reference proteome</keyword>
<gene>
    <name evidence="2" type="ORF">DW924_04800</name>
    <name evidence="1" type="ORF">DXB12_00575</name>
</gene>
<dbReference type="EMBL" id="QSVQ01000001">
    <property type="protein sequence ID" value="RGO54825.1"/>
    <property type="molecule type" value="Genomic_DNA"/>
</dbReference>
<evidence type="ECO:0000313" key="3">
    <source>
        <dbReference type="Proteomes" id="UP000261055"/>
    </source>
</evidence>
<comment type="caution">
    <text evidence="1">The sequence shown here is derived from an EMBL/GenBank/DDBJ whole genome shotgun (WGS) entry which is preliminary data.</text>
</comment>
<dbReference type="EMBL" id="QSFS01000004">
    <property type="protein sequence ID" value="RHA71350.1"/>
    <property type="molecule type" value="Genomic_DNA"/>
</dbReference>
<dbReference type="Proteomes" id="UP000285642">
    <property type="component" value="Unassembled WGS sequence"/>
</dbReference>
<evidence type="ECO:0008006" key="5">
    <source>
        <dbReference type="Google" id="ProtNLM"/>
    </source>
</evidence>
<dbReference type="GO" id="GO:0006355">
    <property type="term" value="P:regulation of DNA-templated transcription"/>
    <property type="evidence" value="ECO:0007669"/>
    <property type="project" value="InterPro"/>
</dbReference>
<reference evidence="3 4" key="1">
    <citation type="submission" date="2018-08" db="EMBL/GenBank/DDBJ databases">
        <title>A genome reference for cultivated species of the human gut microbiota.</title>
        <authorList>
            <person name="Zou Y."/>
            <person name="Xue W."/>
            <person name="Luo G."/>
        </authorList>
    </citation>
    <scope>NUCLEOTIDE SEQUENCE [LARGE SCALE GENOMIC DNA]</scope>
    <source>
        <strain evidence="2 4">AM42-8</strain>
        <strain evidence="1 3">OM02-12</strain>
    </source>
</reference>
<organism evidence="1 3">
    <name type="scientific">Dorea formicigenerans</name>
    <dbReference type="NCBI Taxonomy" id="39486"/>
    <lineage>
        <taxon>Bacteria</taxon>
        <taxon>Bacillati</taxon>
        <taxon>Bacillota</taxon>
        <taxon>Clostridia</taxon>
        <taxon>Lachnospirales</taxon>
        <taxon>Lachnospiraceae</taxon>
        <taxon>Dorea</taxon>
    </lineage>
</organism>
<dbReference type="InterPro" id="IPR013321">
    <property type="entry name" value="Arc_rbn_hlx_hlx"/>
</dbReference>
<evidence type="ECO:0000313" key="1">
    <source>
        <dbReference type="EMBL" id="RGO54825.1"/>
    </source>
</evidence>
<evidence type="ECO:0000313" key="4">
    <source>
        <dbReference type="Proteomes" id="UP000285642"/>
    </source>
</evidence>